<sequence length="336" mass="37986">MNAKQSDTLDNASLQQLAAKALTRYPDALQGELALICRSENATFVVKLADGNRLALRVHRDDYHQRNEIESELAWLDALRETGIQVPEALVTQDGERVQTLSLGEGASRHVVLFKWIEGEMPTTEVDPRAFAQLGEVTARLHQHSQRWQKPSGFKRIVWDHQTMTGEKGHWGRWQDAPGLQPKDHPIVEETLRRVSRILEKYGKSSQRYGLIHADLRLTNLLLHKGETRVIDFDDCGMGWYMHDAAAAISFVEHHPRASEWVEHWLAGYQRVCALSEDCLAVIPTMIIQRRIQLLAWVGSHATTEMALSLGDNWVADSLKLCQAYLATEQCALAVS</sequence>
<dbReference type="AlphaFoldDB" id="A0A1X0WJF7"/>
<keyword evidence="3" id="KW-0808">Transferase</keyword>
<accession>A0A1X0WJF7</accession>
<dbReference type="GO" id="GO:0009088">
    <property type="term" value="P:threonine biosynthetic process"/>
    <property type="evidence" value="ECO:0007669"/>
    <property type="project" value="TreeGrafter"/>
</dbReference>
<dbReference type="STRING" id="1646377.BS640_04030"/>
<dbReference type="Gene3D" id="3.30.200.20">
    <property type="entry name" value="Phosphorylase Kinase, domain 1"/>
    <property type="match status" value="1"/>
</dbReference>
<dbReference type="PANTHER" id="PTHR21064">
    <property type="entry name" value="AMINOGLYCOSIDE PHOSPHOTRANSFERASE DOMAIN-CONTAINING PROTEIN-RELATED"/>
    <property type="match status" value="1"/>
</dbReference>
<dbReference type="SUPFAM" id="SSF56112">
    <property type="entry name" value="Protein kinase-like (PK-like)"/>
    <property type="match status" value="1"/>
</dbReference>
<evidence type="ECO:0000313" key="4">
    <source>
        <dbReference type="Proteomes" id="UP000192536"/>
    </source>
</evidence>
<gene>
    <name evidence="3" type="ORF">BS640_04030</name>
</gene>
<name>A0A1X0WJF7_9GAMM</name>
<dbReference type="GO" id="GO:0004413">
    <property type="term" value="F:homoserine kinase activity"/>
    <property type="evidence" value="ECO:0007669"/>
    <property type="project" value="TreeGrafter"/>
</dbReference>
<dbReference type="InterPro" id="IPR050249">
    <property type="entry name" value="Pseudomonas-type_ThrB"/>
</dbReference>
<dbReference type="EMBL" id="MRWE01000004">
    <property type="protein sequence ID" value="ORJ26905.1"/>
    <property type="molecule type" value="Genomic_DNA"/>
</dbReference>
<evidence type="ECO:0000259" key="2">
    <source>
        <dbReference type="Pfam" id="PF01636"/>
    </source>
</evidence>
<keyword evidence="4" id="KW-1185">Reference proteome</keyword>
<protein>
    <submittedName>
        <fullName evidence="3">Serine kinase</fullName>
    </submittedName>
</protein>
<comment type="similarity">
    <text evidence="1">Belongs to the pseudomonas-type ThrB family.</text>
</comment>
<comment type="caution">
    <text evidence="3">The sequence shown here is derived from an EMBL/GenBank/DDBJ whole genome shotgun (WGS) entry which is preliminary data.</text>
</comment>
<dbReference type="PANTHER" id="PTHR21064:SF6">
    <property type="entry name" value="AMINOGLYCOSIDE PHOSPHOTRANSFERASE DOMAIN-CONTAINING PROTEIN"/>
    <property type="match status" value="1"/>
</dbReference>
<dbReference type="Proteomes" id="UP000192536">
    <property type="component" value="Unassembled WGS sequence"/>
</dbReference>
<dbReference type="Gene3D" id="3.90.1200.10">
    <property type="match status" value="1"/>
</dbReference>
<organism evidence="3 4">
    <name type="scientific">Rouxiella badensis</name>
    <dbReference type="NCBI Taxonomy" id="1646377"/>
    <lineage>
        <taxon>Bacteria</taxon>
        <taxon>Pseudomonadati</taxon>
        <taxon>Pseudomonadota</taxon>
        <taxon>Gammaproteobacteria</taxon>
        <taxon>Enterobacterales</taxon>
        <taxon>Yersiniaceae</taxon>
        <taxon>Rouxiella</taxon>
    </lineage>
</organism>
<dbReference type="RefSeq" id="WP_084911974.1">
    <property type="nucleotide sequence ID" value="NZ_JBBCKN010000001.1"/>
</dbReference>
<keyword evidence="3" id="KW-0418">Kinase</keyword>
<reference evidence="3 4" key="1">
    <citation type="journal article" date="2017" name="Int. J. Syst. Evol. Microbiol.">
        <title>Rouxiella badensis sp. nov. and Rouxiella silvae sp. nov. isolated from peat bog soil in Germany and emendation of the genus description.</title>
        <authorList>
            <person name="Le Fleche-Mateos A."/>
            <person name="Kugler J.H."/>
            <person name="Hansen S.H."/>
            <person name="Syldatk C."/>
            <person name="Hausmann R."/>
            <person name="Lomprez F."/>
            <person name="Vandenbogaert M."/>
            <person name="Manuguerra J.C."/>
            <person name="Grimont P.A."/>
        </authorList>
    </citation>
    <scope>NUCLEOTIDE SEQUENCE [LARGE SCALE GENOMIC DNA]</scope>
    <source>
        <strain evidence="3 4">DSM 100043</strain>
    </source>
</reference>
<dbReference type="Pfam" id="PF01636">
    <property type="entry name" value="APH"/>
    <property type="match status" value="1"/>
</dbReference>
<evidence type="ECO:0000256" key="1">
    <source>
        <dbReference type="ARBA" id="ARBA00038240"/>
    </source>
</evidence>
<evidence type="ECO:0000313" key="3">
    <source>
        <dbReference type="EMBL" id="ORJ26905.1"/>
    </source>
</evidence>
<dbReference type="InterPro" id="IPR011009">
    <property type="entry name" value="Kinase-like_dom_sf"/>
</dbReference>
<proteinExistence type="inferred from homology"/>
<feature type="domain" description="Aminoglycoside phosphotransferase" evidence="2">
    <location>
        <begin position="40"/>
        <end position="270"/>
    </location>
</feature>
<dbReference type="InterPro" id="IPR002575">
    <property type="entry name" value="Aminoglycoside_PTrfase"/>
</dbReference>